<dbReference type="SUPFAM" id="SSF50129">
    <property type="entry name" value="GroES-like"/>
    <property type="match status" value="1"/>
</dbReference>
<dbReference type="Proteomes" id="UP000235616">
    <property type="component" value="Unassembled WGS sequence"/>
</dbReference>
<dbReference type="Gene3D" id="3.40.50.720">
    <property type="entry name" value="NAD(P)-binding Rossmann-like Domain"/>
    <property type="match status" value="1"/>
</dbReference>
<dbReference type="InterPro" id="IPR029752">
    <property type="entry name" value="D-isomer_DH_CS1"/>
</dbReference>
<dbReference type="OrthoDB" id="9771084at2"/>
<sequence>MYKTHGYAANDANTPLAAFDIERRDVREHDVQIEVLFCGVCHSDLHQARNEWRNTIYPVVPGHEIVGRVTKVGAGVTRYKSGDLVGVGCLVDSCRTCASCAEGLEQYCENGWVGTYNGVDRVSGEITYGGYSTSVVVDEAFVLSVPDNLDPAGAAPLLCAGITTYSPLRQWGAGPGKKVGIVGLGGLGHMGVKLARAMGAHVVLFTTSPSKVEDAKRLGAHEVVISKDPAQMQAHANSFDFILNTVAAQHDLNPFIELLKRDATMTLVGAPEHDHPSPQVFNLILKRRRLAGSLIGGIAETQEMLDFCGQHGITSDIEIIPMQNINQAYDRMLKSDVKYRFVIDLDSLRQ</sequence>
<comment type="caution">
    <text evidence="7">The sequence shown here is derived from an EMBL/GenBank/DDBJ whole genome shotgun (WGS) entry which is preliminary data.</text>
</comment>
<dbReference type="PROSITE" id="PS00059">
    <property type="entry name" value="ADH_ZINC"/>
    <property type="match status" value="1"/>
</dbReference>
<evidence type="ECO:0000256" key="5">
    <source>
        <dbReference type="RuleBase" id="RU361277"/>
    </source>
</evidence>
<dbReference type="InterPro" id="IPR020843">
    <property type="entry name" value="ER"/>
</dbReference>
<keyword evidence="4" id="KW-0560">Oxidoreductase</keyword>
<comment type="cofactor">
    <cofactor evidence="1 5">
        <name>Zn(2+)</name>
        <dbReference type="ChEBI" id="CHEBI:29105"/>
    </cofactor>
</comment>
<dbReference type="SMART" id="SM00829">
    <property type="entry name" value="PKS_ER"/>
    <property type="match status" value="1"/>
</dbReference>
<dbReference type="RefSeq" id="WP_102644388.1">
    <property type="nucleotide sequence ID" value="NZ_PNYA01000004.1"/>
</dbReference>
<evidence type="ECO:0000256" key="2">
    <source>
        <dbReference type="ARBA" id="ARBA00022723"/>
    </source>
</evidence>
<evidence type="ECO:0000313" key="7">
    <source>
        <dbReference type="EMBL" id="PMS21988.1"/>
    </source>
</evidence>
<dbReference type="PANTHER" id="PTHR42683">
    <property type="entry name" value="ALDEHYDE REDUCTASE"/>
    <property type="match status" value="1"/>
</dbReference>
<evidence type="ECO:0000256" key="1">
    <source>
        <dbReference type="ARBA" id="ARBA00001947"/>
    </source>
</evidence>
<dbReference type="Pfam" id="PF08240">
    <property type="entry name" value="ADH_N"/>
    <property type="match status" value="1"/>
</dbReference>
<feature type="domain" description="Enoyl reductase (ER)" evidence="6">
    <location>
        <begin position="11"/>
        <end position="343"/>
    </location>
</feature>
<comment type="similarity">
    <text evidence="5">Belongs to the zinc-containing alcohol dehydrogenase family.</text>
</comment>
<proteinExistence type="inferred from homology"/>
<keyword evidence="2 5" id="KW-0479">Metal-binding</keyword>
<dbReference type="AlphaFoldDB" id="A0A2N7VXX1"/>
<gene>
    <name evidence="7" type="ORF">C0Z18_05530</name>
</gene>
<dbReference type="GO" id="GO:0008270">
    <property type="term" value="F:zinc ion binding"/>
    <property type="evidence" value="ECO:0007669"/>
    <property type="project" value="InterPro"/>
</dbReference>
<keyword evidence="8" id="KW-1185">Reference proteome</keyword>
<dbReference type="SUPFAM" id="SSF51735">
    <property type="entry name" value="NAD(P)-binding Rossmann-fold domains"/>
    <property type="match status" value="1"/>
</dbReference>
<dbReference type="CDD" id="cd05283">
    <property type="entry name" value="CAD1"/>
    <property type="match status" value="1"/>
</dbReference>
<keyword evidence="3 5" id="KW-0862">Zinc</keyword>
<evidence type="ECO:0000259" key="6">
    <source>
        <dbReference type="SMART" id="SM00829"/>
    </source>
</evidence>
<dbReference type="InterPro" id="IPR011032">
    <property type="entry name" value="GroES-like_sf"/>
</dbReference>
<reference evidence="7 8" key="1">
    <citation type="submission" date="2018-01" db="EMBL/GenBank/DDBJ databases">
        <title>Whole genome analyses suggest that Burkholderia sensu lato contains two further novel genera in the rhizoxinica-symbiotica group Mycetohabitans gen. nov., and Trinickia gen. nov.: implications for the evolution of diazotrophy and nodulation in the Burkholderiaceae.</title>
        <authorList>
            <person name="Estrada-de los Santos P."/>
            <person name="Palmer M."/>
            <person name="Chavez-Ramirez B."/>
            <person name="Beukes C."/>
            <person name="Steenkamp E.T."/>
            <person name="Hirsch A.M."/>
            <person name="Manyaka P."/>
            <person name="Maluk M."/>
            <person name="Lafos M."/>
            <person name="Crook M."/>
            <person name="Gross E."/>
            <person name="Simon M.F."/>
            <person name="Bueno dos Reis Junior F."/>
            <person name="Poole P.S."/>
            <person name="Venter S.N."/>
            <person name="James E.K."/>
        </authorList>
    </citation>
    <scope>NUCLEOTIDE SEQUENCE [LARGE SCALE GENOMIC DNA]</scope>
    <source>
        <strain evidence="7 8">GIMN1.004</strain>
    </source>
</reference>
<accession>A0A2N7VXX1</accession>
<dbReference type="InterPro" id="IPR036291">
    <property type="entry name" value="NAD(P)-bd_dom_sf"/>
</dbReference>
<organism evidence="7 8">
    <name type="scientific">Trinickia dabaoshanensis</name>
    <dbReference type="NCBI Taxonomy" id="564714"/>
    <lineage>
        <taxon>Bacteria</taxon>
        <taxon>Pseudomonadati</taxon>
        <taxon>Pseudomonadota</taxon>
        <taxon>Betaproteobacteria</taxon>
        <taxon>Burkholderiales</taxon>
        <taxon>Burkholderiaceae</taxon>
        <taxon>Trinickia</taxon>
    </lineage>
</organism>
<dbReference type="InterPro" id="IPR047109">
    <property type="entry name" value="CAD-like"/>
</dbReference>
<dbReference type="InterPro" id="IPR013149">
    <property type="entry name" value="ADH-like_C"/>
</dbReference>
<dbReference type="GO" id="GO:0008106">
    <property type="term" value="F:alcohol dehydrogenase (NADP+) activity"/>
    <property type="evidence" value="ECO:0007669"/>
    <property type="project" value="UniProtKB-ARBA"/>
</dbReference>
<evidence type="ECO:0000313" key="8">
    <source>
        <dbReference type="Proteomes" id="UP000235616"/>
    </source>
</evidence>
<dbReference type="EMBL" id="PNYA01000004">
    <property type="protein sequence ID" value="PMS21988.1"/>
    <property type="molecule type" value="Genomic_DNA"/>
</dbReference>
<dbReference type="FunFam" id="3.40.50.720:FF:000022">
    <property type="entry name" value="Cinnamyl alcohol dehydrogenase"/>
    <property type="match status" value="1"/>
</dbReference>
<evidence type="ECO:0000256" key="4">
    <source>
        <dbReference type="ARBA" id="ARBA00023002"/>
    </source>
</evidence>
<dbReference type="InterPro" id="IPR002328">
    <property type="entry name" value="ADH_Zn_CS"/>
</dbReference>
<name>A0A2N7VXX1_9BURK</name>
<protein>
    <submittedName>
        <fullName evidence="7">Hydroxyacid dehydrogenase</fullName>
    </submittedName>
</protein>
<dbReference type="Pfam" id="PF00107">
    <property type="entry name" value="ADH_zinc_N"/>
    <property type="match status" value="1"/>
</dbReference>
<dbReference type="InterPro" id="IPR013154">
    <property type="entry name" value="ADH-like_N"/>
</dbReference>
<dbReference type="Gene3D" id="3.90.180.10">
    <property type="entry name" value="Medium-chain alcohol dehydrogenases, catalytic domain"/>
    <property type="match status" value="1"/>
</dbReference>
<evidence type="ECO:0000256" key="3">
    <source>
        <dbReference type="ARBA" id="ARBA00022833"/>
    </source>
</evidence>
<dbReference type="PROSITE" id="PS00065">
    <property type="entry name" value="D_2_HYDROXYACID_DH_1"/>
    <property type="match status" value="1"/>
</dbReference>